<sequence length="225" mass="24792">MRILEGKNLVRHYNTGVLVKALDDVSISVDRGEFVAVVGTSGSGKTTLLQLLGGLDRPTSGKVYIEGKDIFALKDDELSIFRRRHIGFIFQSYNLIPVLNVRQNIVFPLALDGNDIDEDFFKDIVNTLGIEDKLASMPNELSGGQQQRVAIARAIVTKPAIILADEPTGNLDSRTTMDVMGLIKASSKKYNQTVVLITHNESIAQMADRIIRIEDGKIFGGELYD</sequence>
<evidence type="ECO:0000256" key="4">
    <source>
        <dbReference type="ARBA" id="ARBA00022840"/>
    </source>
</evidence>
<evidence type="ECO:0000256" key="2">
    <source>
        <dbReference type="ARBA" id="ARBA00022448"/>
    </source>
</evidence>
<dbReference type="PANTHER" id="PTHR42798:SF6">
    <property type="entry name" value="CELL DIVISION ATP-BINDING PROTEIN FTSE"/>
    <property type="match status" value="1"/>
</dbReference>
<dbReference type="PROSITE" id="PS00211">
    <property type="entry name" value="ABC_TRANSPORTER_1"/>
    <property type="match status" value="1"/>
</dbReference>
<protein>
    <submittedName>
        <fullName evidence="6">ABC transporter ATP-binding protein</fullName>
    </submittedName>
</protein>
<evidence type="ECO:0000256" key="3">
    <source>
        <dbReference type="ARBA" id="ARBA00022741"/>
    </source>
</evidence>
<dbReference type="OrthoDB" id="9802264at2"/>
<comment type="caution">
    <text evidence="6">The sequence shown here is derived from an EMBL/GenBank/DDBJ whole genome shotgun (WGS) entry which is preliminary data.</text>
</comment>
<dbReference type="Pfam" id="PF00005">
    <property type="entry name" value="ABC_tran"/>
    <property type="match status" value="1"/>
</dbReference>
<dbReference type="AlphaFoldDB" id="A0A437S8P6"/>
<evidence type="ECO:0000313" key="7">
    <source>
        <dbReference type="Proteomes" id="UP000288812"/>
    </source>
</evidence>
<accession>A0A437S8P6</accession>
<comment type="similarity">
    <text evidence="1">Belongs to the ABC transporter superfamily.</text>
</comment>
<keyword evidence="3" id="KW-0547">Nucleotide-binding</keyword>
<evidence type="ECO:0000313" key="6">
    <source>
        <dbReference type="EMBL" id="RVU55463.1"/>
    </source>
</evidence>
<keyword evidence="2" id="KW-0813">Transport</keyword>
<dbReference type="Gene3D" id="3.40.50.300">
    <property type="entry name" value="P-loop containing nucleotide triphosphate hydrolases"/>
    <property type="match status" value="1"/>
</dbReference>
<dbReference type="Proteomes" id="UP000288812">
    <property type="component" value="Unassembled WGS sequence"/>
</dbReference>
<name>A0A437S8P6_9FIRM</name>
<dbReference type="InterPro" id="IPR017871">
    <property type="entry name" value="ABC_transporter-like_CS"/>
</dbReference>
<dbReference type="InterPro" id="IPR003593">
    <property type="entry name" value="AAA+_ATPase"/>
</dbReference>
<gene>
    <name evidence="6" type="ORF">EF514_01675</name>
</gene>
<feature type="domain" description="ABC transporter" evidence="5">
    <location>
        <begin position="4"/>
        <end position="223"/>
    </location>
</feature>
<dbReference type="GO" id="GO:0098796">
    <property type="term" value="C:membrane protein complex"/>
    <property type="evidence" value="ECO:0007669"/>
    <property type="project" value="UniProtKB-ARBA"/>
</dbReference>
<dbReference type="GO" id="GO:0022857">
    <property type="term" value="F:transmembrane transporter activity"/>
    <property type="evidence" value="ECO:0007669"/>
    <property type="project" value="UniProtKB-ARBA"/>
</dbReference>
<dbReference type="SMART" id="SM00382">
    <property type="entry name" value="AAA"/>
    <property type="match status" value="1"/>
</dbReference>
<evidence type="ECO:0000259" key="5">
    <source>
        <dbReference type="PROSITE" id="PS50893"/>
    </source>
</evidence>
<dbReference type="InterPro" id="IPR017911">
    <property type="entry name" value="MacB-like_ATP-bd"/>
</dbReference>
<organism evidence="6 7">
    <name type="scientific">Anaerosphaera multitolerans</name>
    <dbReference type="NCBI Taxonomy" id="2487351"/>
    <lineage>
        <taxon>Bacteria</taxon>
        <taxon>Bacillati</taxon>
        <taxon>Bacillota</taxon>
        <taxon>Tissierellia</taxon>
        <taxon>Tissierellales</taxon>
        <taxon>Peptoniphilaceae</taxon>
        <taxon>Anaerosphaera</taxon>
    </lineage>
</organism>
<dbReference type="InterPro" id="IPR027417">
    <property type="entry name" value="P-loop_NTPase"/>
</dbReference>
<dbReference type="RefSeq" id="WP_127723174.1">
    <property type="nucleotide sequence ID" value="NZ_RLIH01000002.1"/>
</dbReference>
<keyword evidence="4 6" id="KW-0067">ATP-binding</keyword>
<dbReference type="InterPro" id="IPR003439">
    <property type="entry name" value="ABC_transporter-like_ATP-bd"/>
</dbReference>
<dbReference type="FunFam" id="3.40.50.300:FF:000032">
    <property type="entry name" value="Export ABC transporter ATP-binding protein"/>
    <property type="match status" value="1"/>
</dbReference>
<proteinExistence type="inferred from homology"/>
<dbReference type="GO" id="GO:0016887">
    <property type="term" value="F:ATP hydrolysis activity"/>
    <property type="evidence" value="ECO:0007669"/>
    <property type="project" value="InterPro"/>
</dbReference>
<dbReference type="GO" id="GO:0005524">
    <property type="term" value="F:ATP binding"/>
    <property type="evidence" value="ECO:0007669"/>
    <property type="project" value="UniProtKB-KW"/>
</dbReference>
<dbReference type="CDD" id="cd03255">
    <property type="entry name" value="ABC_MJ0796_LolCDE_FtsE"/>
    <property type="match status" value="1"/>
</dbReference>
<evidence type="ECO:0000256" key="1">
    <source>
        <dbReference type="ARBA" id="ARBA00005417"/>
    </source>
</evidence>
<dbReference type="EMBL" id="RLIH01000002">
    <property type="protein sequence ID" value="RVU55463.1"/>
    <property type="molecule type" value="Genomic_DNA"/>
</dbReference>
<dbReference type="PANTHER" id="PTHR42798">
    <property type="entry name" value="LIPOPROTEIN-RELEASING SYSTEM ATP-BINDING PROTEIN LOLD"/>
    <property type="match status" value="1"/>
</dbReference>
<reference evidence="6 7" key="1">
    <citation type="submission" date="2018-11" db="EMBL/GenBank/DDBJ databases">
        <title>Genome sequencing and assembly of Anaerosphaera sp. nov., GS7-6-2.</title>
        <authorList>
            <person name="Rettenmaier R."/>
            <person name="Liebl W."/>
            <person name="Zverlov V."/>
        </authorList>
    </citation>
    <scope>NUCLEOTIDE SEQUENCE [LARGE SCALE GENOMIC DNA]</scope>
    <source>
        <strain evidence="6 7">GS7-6-2</strain>
    </source>
</reference>
<dbReference type="PROSITE" id="PS50893">
    <property type="entry name" value="ABC_TRANSPORTER_2"/>
    <property type="match status" value="1"/>
</dbReference>
<keyword evidence="7" id="KW-1185">Reference proteome</keyword>
<dbReference type="SUPFAM" id="SSF52540">
    <property type="entry name" value="P-loop containing nucleoside triphosphate hydrolases"/>
    <property type="match status" value="1"/>
</dbReference>